<dbReference type="GO" id="GO:0003700">
    <property type="term" value="F:DNA-binding transcription factor activity"/>
    <property type="evidence" value="ECO:0007669"/>
    <property type="project" value="InterPro"/>
</dbReference>
<dbReference type="SUPFAM" id="SSF46785">
    <property type="entry name" value="Winged helix' DNA-binding domain"/>
    <property type="match status" value="1"/>
</dbReference>
<evidence type="ECO:0000313" key="6">
    <source>
        <dbReference type="Proteomes" id="UP001238163"/>
    </source>
</evidence>
<dbReference type="InterPro" id="IPR028082">
    <property type="entry name" value="Peripla_BP_I"/>
</dbReference>
<dbReference type="Proteomes" id="UP001238163">
    <property type="component" value="Unassembled WGS sequence"/>
</dbReference>
<dbReference type="CDD" id="cd07377">
    <property type="entry name" value="WHTH_GntR"/>
    <property type="match status" value="1"/>
</dbReference>
<accession>A0AAE4AN50</accession>
<proteinExistence type="predicted"/>
<dbReference type="InterPro" id="IPR036390">
    <property type="entry name" value="WH_DNA-bd_sf"/>
</dbReference>
<dbReference type="Gene3D" id="1.10.10.10">
    <property type="entry name" value="Winged helix-like DNA-binding domain superfamily/Winged helix DNA-binding domain"/>
    <property type="match status" value="1"/>
</dbReference>
<organism evidence="5 6">
    <name type="scientific">Oligosphaera ethanolica</name>
    <dbReference type="NCBI Taxonomy" id="760260"/>
    <lineage>
        <taxon>Bacteria</taxon>
        <taxon>Pseudomonadati</taxon>
        <taxon>Lentisphaerota</taxon>
        <taxon>Oligosphaeria</taxon>
        <taxon>Oligosphaerales</taxon>
        <taxon>Oligosphaeraceae</taxon>
        <taxon>Oligosphaera</taxon>
    </lineage>
</organism>
<dbReference type="PRINTS" id="PR00035">
    <property type="entry name" value="HTHGNTR"/>
</dbReference>
<dbReference type="InterPro" id="IPR036388">
    <property type="entry name" value="WH-like_DNA-bd_sf"/>
</dbReference>
<evidence type="ECO:0000256" key="2">
    <source>
        <dbReference type="ARBA" id="ARBA00023125"/>
    </source>
</evidence>
<keyword evidence="6" id="KW-1185">Reference proteome</keyword>
<evidence type="ECO:0000259" key="4">
    <source>
        <dbReference type="PROSITE" id="PS50949"/>
    </source>
</evidence>
<dbReference type="Gene3D" id="3.40.50.2300">
    <property type="match status" value="2"/>
</dbReference>
<gene>
    <name evidence="5" type="ORF">J3R75_000675</name>
</gene>
<name>A0AAE4AN50_9BACT</name>
<keyword evidence="2 5" id="KW-0238">DNA-binding</keyword>
<reference evidence="5" key="1">
    <citation type="submission" date="2023-07" db="EMBL/GenBank/DDBJ databases">
        <title>Genomic Encyclopedia of Type Strains, Phase IV (KMG-IV): sequencing the most valuable type-strain genomes for metagenomic binning, comparative biology and taxonomic classification.</title>
        <authorList>
            <person name="Goeker M."/>
        </authorList>
    </citation>
    <scope>NUCLEOTIDE SEQUENCE</scope>
    <source>
        <strain evidence="5">DSM 24202</strain>
    </source>
</reference>
<dbReference type="InterPro" id="IPR000524">
    <property type="entry name" value="Tscrpt_reg_HTH_GntR"/>
</dbReference>
<dbReference type="GO" id="GO:0003677">
    <property type="term" value="F:DNA binding"/>
    <property type="evidence" value="ECO:0007669"/>
    <property type="project" value="UniProtKB-KW"/>
</dbReference>
<dbReference type="RefSeq" id="WP_307259899.1">
    <property type="nucleotide sequence ID" value="NZ_JAUSVL010000001.1"/>
</dbReference>
<dbReference type="PROSITE" id="PS50949">
    <property type="entry name" value="HTH_GNTR"/>
    <property type="match status" value="1"/>
</dbReference>
<dbReference type="EMBL" id="JAUSVL010000001">
    <property type="protein sequence ID" value="MDQ0288568.1"/>
    <property type="molecule type" value="Genomic_DNA"/>
</dbReference>
<keyword evidence="1" id="KW-0805">Transcription regulation</keyword>
<keyword evidence="3" id="KW-0804">Transcription</keyword>
<evidence type="ECO:0000256" key="3">
    <source>
        <dbReference type="ARBA" id="ARBA00023163"/>
    </source>
</evidence>
<evidence type="ECO:0000256" key="1">
    <source>
        <dbReference type="ARBA" id="ARBA00023015"/>
    </source>
</evidence>
<comment type="caution">
    <text evidence="5">The sequence shown here is derived from an EMBL/GenBank/DDBJ whole genome shotgun (WGS) entry which is preliminary data.</text>
</comment>
<dbReference type="SMART" id="SM00345">
    <property type="entry name" value="HTH_GNTR"/>
    <property type="match status" value="1"/>
</dbReference>
<dbReference type="SUPFAM" id="SSF53822">
    <property type="entry name" value="Periplasmic binding protein-like I"/>
    <property type="match status" value="1"/>
</dbReference>
<protein>
    <submittedName>
        <fullName evidence="5">DNA-binding transcriptional ArsR family regulator</fullName>
    </submittedName>
</protein>
<dbReference type="Pfam" id="PF00392">
    <property type="entry name" value="GntR"/>
    <property type="match status" value="1"/>
</dbReference>
<dbReference type="AlphaFoldDB" id="A0AAE4AN50"/>
<sequence length="341" mass="38305">MQPDTADYMKIRRYVVSLMYRSGDSASRLPTVQELTERFRVSRPTVCKALRELREQGMISAKRGVGMFANVGVRVVEGRRLPRVGLLVMDGMGVFLERYTGGIVGELIKQLVRVPVLVQQLSLGTTDFALVQRDLLSEQLDALVWFGLRDCSEARVEGLRQAGLPLIAVQPRGDLSDAVQLDYPGWGYRCGQQLLVEKRHNVAFLQNRYPWNLPYEGVRRAFAEAGVRLAEDLYFEQSGQALEQIAELIRSGRRIDAIVNPLLNNNELPELLREVDPDSVRYCAIVQCALSATNPYGYREICYDIPLETIAAKTVELVERKLAGEAGCADCVMIELPMVIR</sequence>
<evidence type="ECO:0000313" key="5">
    <source>
        <dbReference type="EMBL" id="MDQ0288568.1"/>
    </source>
</evidence>
<feature type="domain" description="HTH gntR-type" evidence="4">
    <location>
        <begin position="5"/>
        <end position="72"/>
    </location>
</feature>